<dbReference type="Gramene" id="evm.model.ctgX5.5">
    <property type="protein sequence ID" value="cds.evm.model.ctgX5.5"/>
    <property type="gene ID" value="evm.TU.ctgX5.5"/>
</dbReference>
<dbReference type="AlphaFoldDB" id="A0A803QSH4"/>
<protein>
    <submittedName>
        <fullName evidence="1">Uncharacterized protein</fullName>
    </submittedName>
</protein>
<dbReference type="EnsemblPlants" id="evm.model.ctgX5.5">
    <property type="protein sequence ID" value="cds.evm.model.ctgX5.5"/>
    <property type="gene ID" value="evm.TU.ctgX5.5"/>
</dbReference>
<evidence type="ECO:0000313" key="1">
    <source>
        <dbReference type="EnsemblPlants" id="cds.evm.model.ctgX5.5"/>
    </source>
</evidence>
<name>A0A803QSH4_CANSA</name>
<keyword evidence="2" id="KW-1185">Reference proteome</keyword>
<dbReference type="Proteomes" id="UP000596661">
    <property type="component" value="Unassembled WGS sequence"/>
</dbReference>
<accession>A0A803QSH4</accession>
<proteinExistence type="predicted"/>
<organism evidence="1 2">
    <name type="scientific">Cannabis sativa</name>
    <name type="common">Hemp</name>
    <name type="synonym">Marijuana</name>
    <dbReference type="NCBI Taxonomy" id="3483"/>
    <lineage>
        <taxon>Eukaryota</taxon>
        <taxon>Viridiplantae</taxon>
        <taxon>Streptophyta</taxon>
        <taxon>Embryophyta</taxon>
        <taxon>Tracheophyta</taxon>
        <taxon>Spermatophyta</taxon>
        <taxon>Magnoliopsida</taxon>
        <taxon>eudicotyledons</taxon>
        <taxon>Gunneridae</taxon>
        <taxon>Pentapetalae</taxon>
        <taxon>rosids</taxon>
        <taxon>fabids</taxon>
        <taxon>Rosales</taxon>
        <taxon>Cannabaceae</taxon>
        <taxon>Cannabis</taxon>
    </lineage>
</organism>
<sequence length="53" mass="6117">IKVCHDKFLRWYWYNNKSSSGTCFDRPEKSMHTATSPFGLALHSGLASHYRLA</sequence>
<reference evidence="1" key="1">
    <citation type="submission" date="2021-03" db="UniProtKB">
        <authorList>
            <consortium name="EnsemblPlants"/>
        </authorList>
    </citation>
    <scope>IDENTIFICATION</scope>
</reference>
<evidence type="ECO:0000313" key="2">
    <source>
        <dbReference type="Proteomes" id="UP000596661"/>
    </source>
</evidence>